<gene>
    <name evidence="8" type="ORF">GCM10010989_05050</name>
</gene>
<name>A0A916Y841_9SPHN</name>
<dbReference type="AlphaFoldDB" id="A0A916Y841"/>
<evidence type="ECO:0000313" key="8">
    <source>
        <dbReference type="EMBL" id="GGD33869.1"/>
    </source>
</evidence>
<evidence type="ECO:0000256" key="6">
    <source>
        <dbReference type="SAM" id="SignalP"/>
    </source>
</evidence>
<dbReference type="NCBIfam" id="NF006596">
    <property type="entry name" value="PRK09133.1"/>
    <property type="match status" value="1"/>
</dbReference>
<comment type="similarity">
    <text evidence="1">Belongs to the peptidase M20A family.</text>
</comment>
<dbReference type="PROSITE" id="PS00758">
    <property type="entry name" value="ARGE_DAPE_CPG2_1"/>
    <property type="match status" value="1"/>
</dbReference>
<sequence>MIRKSLPALALAFSFAAASAQAAERSADELAFRELYKELVETNTTLSSGSCTIASQQIADRLTGAGMASENVQVMVHPDHPKEGNLFAVIPGSDASLEPVLLLAHIDVVEAKREDWVRDPFTLHEEDGFFWARGSSDDKSMAAIWADMFVNFTKDGYAPSRTIKMALTCGEETDTAFNGANWLAREHRDLVDAAFVINEGGSGRTDGTVDADGVGNVVVQNVQVGEKLYQDYRLTVTNPGGHSSQPKRDNAIYQMAAALQKIGAHTFPAELNDTTRAYFSGVGATRDDSIGKAMLAVVADPTNADAIEVLDEDKMYRSMLRTSCVATMIDGGHAVNALPQSVTANVNCRIFPGHTPAGIMEELTAIMDEPAVSIAMARDDKPIAKAPPLDRRVLDPMRAVIAKYYPGVPLIPTMSTGATDGLYFSAVGIPAYGFSGLYFDPEGNGAHGLDEHISVDALYRGRKVLTDLVHAYAD</sequence>
<dbReference type="Gene3D" id="3.30.70.360">
    <property type="match status" value="1"/>
</dbReference>
<dbReference type="SUPFAM" id="SSF53187">
    <property type="entry name" value="Zn-dependent exopeptidases"/>
    <property type="match status" value="1"/>
</dbReference>
<comment type="caution">
    <text evidence="8">The sequence shown here is derived from an EMBL/GenBank/DDBJ whole genome shotgun (WGS) entry which is preliminary data.</text>
</comment>
<keyword evidence="6" id="KW-0732">Signal</keyword>
<reference evidence="8 9" key="1">
    <citation type="journal article" date="2014" name="Int. J. Syst. Evol. Microbiol.">
        <title>Complete genome sequence of Corynebacterium casei LMG S-19264T (=DSM 44701T), isolated from a smear-ripened cheese.</title>
        <authorList>
            <consortium name="US DOE Joint Genome Institute (JGI-PGF)"/>
            <person name="Walter F."/>
            <person name="Albersmeier A."/>
            <person name="Kalinowski J."/>
            <person name="Ruckert C."/>
        </authorList>
    </citation>
    <scope>NUCLEOTIDE SEQUENCE [LARGE SCALE GENOMIC DNA]</scope>
    <source>
        <strain evidence="8 9">CGMCC 1.15358</strain>
    </source>
</reference>
<dbReference type="PANTHER" id="PTHR45962:SF1">
    <property type="entry name" value="N-FATTY-ACYL-AMINO ACID SYNTHASE_HYDROLASE PM20D1"/>
    <property type="match status" value="1"/>
</dbReference>
<feature type="signal peptide" evidence="6">
    <location>
        <begin position="1"/>
        <end position="22"/>
    </location>
</feature>
<feature type="domain" description="Peptidase M20 dimerisation" evidence="7">
    <location>
        <begin position="225"/>
        <end position="372"/>
    </location>
</feature>
<dbReference type="Pfam" id="PF01546">
    <property type="entry name" value="Peptidase_M20"/>
    <property type="match status" value="1"/>
</dbReference>
<dbReference type="EMBL" id="BMIO01000001">
    <property type="protein sequence ID" value="GGD33869.1"/>
    <property type="molecule type" value="Genomic_DNA"/>
</dbReference>
<dbReference type="InterPro" id="IPR036264">
    <property type="entry name" value="Bact_exopeptidase_dim_dom"/>
</dbReference>
<accession>A0A916Y841</accession>
<evidence type="ECO:0000256" key="4">
    <source>
        <dbReference type="ARBA" id="ARBA00022801"/>
    </source>
</evidence>
<dbReference type="GO" id="GO:0051603">
    <property type="term" value="P:proteolysis involved in protein catabolic process"/>
    <property type="evidence" value="ECO:0007669"/>
    <property type="project" value="TreeGrafter"/>
</dbReference>
<protein>
    <submittedName>
        <fullName evidence="8">Peptidase M20</fullName>
    </submittedName>
</protein>
<dbReference type="InterPro" id="IPR002933">
    <property type="entry name" value="Peptidase_M20"/>
</dbReference>
<dbReference type="Gene3D" id="3.40.630.10">
    <property type="entry name" value="Zn peptidases"/>
    <property type="match status" value="1"/>
</dbReference>
<keyword evidence="9" id="KW-1185">Reference proteome</keyword>
<evidence type="ECO:0000256" key="5">
    <source>
        <dbReference type="ARBA" id="ARBA00022833"/>
    </source>
</evidence>
<evidence type="ECO:0000256" key="2">
    <source>
        <dbReference type="ARBA" id="ARBA00022670"/>
    </source>
</evidence>
<dbReference type="Pfam" id="PF07687">
    <property type="entry name" value="M20_dimer"/>
    <property type="match status" value="1"/>
</dbReference>
<proteinExistence type="inferred from homology"/>
<evidence type="ECO:0000256" key="3">
    <source>
        <dbReference type="ARBA" id="ARBA00022723"/>
    </source>
</evidence>
<evidence type="ECO:0000313" key="9">
    <source>
        <dbReference type="Proteomes" id="UP000598997"/>
    </source>
</evidence>
<keyword evidence="5" id="KW-0862">Zinc</keyword>
<dbReference type="InterPro" id="IPR001261">
    <property type="entry name" value="ArgE/DapE_CS"/>
</dbReference>
<dbReference type="InterPro" id="IPR047177">
    <property type="entry name" value="Pept_M20A"/>
</dbReference>
<organism evidence="8 9">
    <name type="scientific">Croceicoccus pelagius</name>
    <dbReference type="NCBI Taxonomy" id="1703341"/>
    <lineage>
        <taxon>Bacteria</taxon>
        <taxon>Pseudomonadati</taxon>
        <taxon>Pseudomonadota</taxon>
        <taxon>Alphaproteobacteria</taxon>
        <taxon>Sphingomonadales</taxon>
        <taxon>Erythrobacteraceae</taxon>
        <taxon>Croceicoccus</taxon>
    </lineage>
</organism>
<dbReference type="InterPro" id="IPR011650">
    <property type="entry name" value="Peptidase_M20_dimer"/>
</dbReference>
<dbReference type="PANTHER" id="PTHR45962">
    <property type="entry name" value="N-FATTY-ACYL-AMINO ACID SYNTHASE/HYDROLASE PM20D1"/>
    <property type="match status" value="1"/>
</dbReference>
<dbReference type="GO" id="GO:0004180">
    <property type="term" value="F:carboxypeptidase activity"/>
    <property type="evidence" value="ECO:0007669"/>
    <property type="project" value="TreeGrafter"/>
</dbReference>
<evidence type="ECO:0000256" key="1">
    <source>
        <dbReference type="ARBA" id="ARBA00006247"/>
    </source>
</evidence>
<dbReference type="RefSeq" id="WP_066765234.1">
    <property type="nucleotide sequence ID" value="NZ_BMIO01000001.1"/>
</dbReference>
<keyword evidence="4" id="KW-0378">Hydrolase</keyword>
<dbReference type="Gene3D" id="1.10.150.900">
    <property type="match status" value="1"/>
</dbReference>
<keyword evidence="3" id="KW-0479">Metal-binding</keyword>
<dbReference type="SUPFAM" id="SSF55031">
    <property type="entry name" value="Bacterial exopeptidase dimerisation domain"/>
    <property type="match status" value="1"/>
</dbReference>
<dbReference type="Proteomes" id="UP000598997">
    <property type="component" value="Unassembled WGS sequence"/>
</dbReference>
<evidence type="ECO:0000259" key="7">
    <source>
        <dbReference type="Pfam" id="PF07687"/>
    </source>
</evidence>
<keyword evidence="2" id="KW-0645">Protease</keyword>
<feature type="chain" id="PRO_5037068043" evidence="6">
    <location>
        <begin position="23"/>
        <end position="474"/>
    </location>
</feature>
<dbReference type="GO" id="GO:0046872">
    <property type="term" value="F:metal ion binding"/>
    <property type="evidence" value="ECO:0007669"/>
    <property type="project" value="UniProtKB-KW"/>
</dbReference>